<dbReference type="EMBL" id="UZAF01018511">
    <property type="protein sequence ID" value="VDO52343.1"/>
    <property type="molecule type" value="Genomic_DNA"/>
</dbReference>
<keyword evidence="3" id="KW-1185">Reference proteome</keyword>
<reference evidence="2 3" key="2">
    <citation type="submission" date="2018-11" db="EMBL/GenBank/DDBJ databases">
        <authorList>
            <consortium name="Pathogen Informatics"/>
        </authorList>
    </citation>
    <scope>NUCLEOTIDE SEQUENCE [LARGE SCALE GENOMIC DNA]</scope>
    <source>
        <strain evidence="2 3">MHpl1</strain>
    </source>
</reference>
<protein>
    <submittedName>
        <fullName evidence="4">5_nucleotid_C domain-containing protein</fullName>
    </submittedName>
</protein>
<accession>A0A0N4WS06</accession>
<gene>
    <name evidence="2" type="ORF">HPLM_LOCUS14285</name>
</gene>
<organism evidence="4">
    <name type="scientific">Haemonchus placei</name>
    <name type="common">Barber's pole worm</name>
    <dbReference type="NCBI Taxonomy" id="6290"/>
    <lineage>
        <taxon>Eukaryota</taxon>
        <taxon>Metazoa</taxon>
        <taxon>Ecdysozoa</taxon>
        <taxon>Nematoda</taxon>
        <taxon>Chromadorea</taxon>
        <taxon>Rhabditida</taxon>
        <taxon>Rhabditina</taxon>
        <taxon>Rhabditomorpha</taxon>
        <taxon>Strongyloidea</taxon>
        <taxon>Trichostrongylidae</taxon>
        <taxon>Haemonchus</taxon>
    </lineage>
</organism>
<dbReference type="Pfam" id="PF13242">
    <property type="entry name" value="Hydrolase_like"/>
    <property type="match status" value="1"/>
</dbReference>
<dbReference type="AlphaFoldDB" id="A0A0N4WS06"/>
<dbReference type="InterPro" id="IPR006357">
    <property type="entry name" value="HAD-SF_hydro_IIA"/>
</dbReference>
<dbReference type="InterPro" id="IPR023214">
    <property type="entry name" value="HAD_sf"/>
</dbReference>
<evidence type="ECO:0000313" key="4">
    <source>
        <dbReference type="WBParaSite" id="HPLM_0001429301-mRNA-1"/>
    </source>
</evidence>
<evidence type="ECO:0000313" key="2">
    <source>
        <dbReference type="EMBL" id="VDO52343.1"/>
    </source>
</evidence>
<dbReference type="Gene3D" id="3.40.50.1000">
    <property type="entry name" value="HAD superfamily/HAD-like"/>
    <property type="match status" value="5"/>
</dbReference>
<reference evidence="4" key="1">
    <citation type="submission" date="2017-02" db="UniProtKB">
        <authorList>
            <consortium name="WormBaseParasite"/>
        </authorList>
    </citation>
    <scope>IDENTIFICATION</scope>
</reference>
<dbReference type="OMA" id="INESRTM"/>
<evidence type="ECO:0000313" key="3">
    <source>
        <dbReference type="Proteomes" id="UP000268014"/>
    </source>
</evidence>
<proteinExistence type="predicted"/>
<dbReference type="Pfam" id="PF13344">
    <property type="entry name" value="Hydrolase_6"/>
    <property type="match status" value="1"/>
</dbReference>
<feature type="compositionally biased region" description="Polar residues" evidence="1">
    <location>
        <begin position="9"/>
        <end position="21"/>
    </location>
</feature>
<evidence type="ECO:0000256" key="1">
    <source>
        <dbReference type="SAM" id="MobiDB-lite"/>
    </source>
</evidence>
<dbReference type="STRING" id="6290.A0A0N4WS06"/>
<dbReference type="SUPFAM" id="SSF56784">
    <property type="entry name" value="HAD-like"/>
    <property type="match status" value="2"/>
</dbReference>
<dbReference type="GO" id="GO:0016791">
    <property type="term" value="F:phosphatase activity"/>
    <property type="evidence" value="ECO:0007669"/>
    <property type="project" value="TreeGrafter"/>
</dbReference>
<dbReference type="InterPro" id="IPR036412">
    <property type="entry name" value="HAD-like_sf"/>
</dbReference>
<dbReference type="WBParaSite" id="HPLM_0001429301-mRNA-1">
    <property type="protein sequence ID" value="HPLM_0001429301-mRNA-1"/>
    <property type="gene ID" value="HPLM_0001429301"/>
</dbReference>
<dbReference type="PANTHER" id="PTHR19288:SF83">
    <property type="entry name" value="PHOSPHOGLYCOLATE PHOSPHATASE"/>
    <property type="match status" value="1"/>
</dbReference>
<dbReference type="OrthoDB" id="413953at2759"/>
<dbReference type="PANTHER" id="PTHR19288">
    <property type="entry name" value="4-NITROPHENYLPHOSPHATASE-RELATED"/>
    <property type="match status" value="1"/>
</dbReference>
<feature type="region of interest" description="Disordered" evidence="1">
    <location>
        <begin position="1"/>
        <end position="21"/>
    </location>
</feature>
<dbReference type="Proteomes" id="UP000268014">
    <property type="component" value="Unassembled WGS sequence"/>
</dbReference>
<name>A0A0N4WS06_HAEPC</name>
<sequence>MPTLRQAETPLSQRQGTSKTYNMSQNEANAEHLSAERFSELVQEFDTFICGADGLFGTFARPEPNPYSVVGLLWLREGVITDASKLINRLVDNKKQVIILTNDTTTTRADHEKKLADHRFSPKITKDVIVTPGLIVANYIKNFASCNGKKVYIIAAEGVQYELKDNGIGSTRDQHPEAHGCAVNTANRRYWEISTSGLLAYNRVIGQQINQPIEYSLGASLTTNSNFFVVGIEYFGQGPDILEPQGKEVIVLNTDLAVKREEVCAVVVGFDKHFNYKKMMKAANYLRDPSCLFLATNDDATFSCQNQDIVVPDAGMAQTTKVICSATAPCSLITRIIPSETCHAYDVNEGRRLLNEFEPVVLLVPLMSSTNSKVTQTLVNSNLHNSIAGAIVASVSKASTREPVIVGKPYLPAFEFIKSKWKINESRTMMICSRISTDVKFGRDHGLRTLLILNETQQLDELEKLRSTGQVNLLPHYYATSIASILP</sequence>
<dbReference type="GO" id="GO:0005737">
    <property type="term" value="C:cytoplasm"/>
    <property type="evidence" value="ECO:0007669"/>
    <property type="project" value="TreeGrafter"/>
</dbReference>